<dbReference type="Gene3D" id="3.40.50.1010">
    <property type="entry name" value="5'-nuclease"/>
    <property type="match status" value="1"/>
</dbReference>
<dbReference type="InterPro" id="IPR039907">
    <property type="entry name" value="NOB1"/>
</dbReference>
<dbReference type="PANTHER" id="PTHR12814:SF2">
    <property type="entry name" value="RNA-BINDING PROTEIN NOB1"/>
    <property type="match status" value="1"/>
</dbReference>
<keyword evidence="6" id="KW-1185">Reference proteome</keyword>
<dbReference type="OrthoDB" id="446759at2759"/>
<dbReference type="GO" id="GO:0030688">
    <property type="term" value="C:preribosome, small subunit precursor"/>
    <property type="evidence" value="ECO:0007669"/>
    <property type="project" value="TreeGrafter"/>
</dbReference>
<keyword evidence="3" id="KW-0378">Hydrolase</keyword>
<comment type="caution">
    <text evidence="5">The sequence shown here is derived from an EMBL/GenBank/DDBJ whole genome shotgun (WGS) entry which is preliminary data.</text>
</comment>
<keyword evidence="2" id="KW-0479">Metal-binding</keyword>
<dbReference type="GO" id="GO:0030490">
    <property type="term" value="P:maturation of SSU-rRNA"/>
    <property type="evidence" value="ECO:0007669"/>
    <property type="project" value="TreeGrafter"/>
</dbReference>
<keyword evidence="1" id="KW-0540">Nuclease</keyword>
<accession>A0A7J0FF48</accession>
<organism evidence="5 6">
    <name type="scientific">Actinidia rufa</name>
    <dbReference type="NCBI Taxonomy" id="165716"/>
    <lineage>
        <taxon>Eukaryota</taxon>
        <taxon>Viridiplantae</taxon>
        <taxon>Streptophyta</taxon>
        <taxon>Embryophyta</taxon>
        <taxon>Tracheophyta</taxon>
        <taxon>Spermatophyta</taxon>
        <taxon>Magnoliopsida</taxon>
        <taxon>eudicotyledons</taxon>
        <taxon>Gunneridae</taxon>
        <taxon>Pentapetalae</taxon>
        <taxon>asterids</taxon>
        <taxon>Ericales</taxon>
        <taxon>Actinidiaceae</taxon>
        <taxon>Actinidia</taxon>
    </lineage>
</organism>
<dbReference type="InterPro" id="IPR033411">
    <property type="entry name" value="Ribonuclease_PIN"/>
</dbReference>
<dbReference type="PANTHER" id="PTHR12814">
    <property type="entry name" value="RNA-BINDING PROTEIN NOB1"/>
    <property type="match status" value="1"/>
</dbReference>
<protein>
    <submittedName>
        <fullName evidence="5">RNA-binding NOB1-like protein</fullName>
    </submittedName>
</protein>
<dbReference type="EMBL" id="BJWL01000011">
    <property type="protein sequence ID" value="GFY97330.1"/>
    <property type="molecule type" value="Genomic_DNA"/>
</dbReference>
<dbReference type="Proteomes" id="UP000585474">
    <property type="component" value="Unassembled WGS sequence"/>
</dbReference>
<gene>
    <name evidence="5" type="ORF">Acr_11g0016360</name>
</gene>
<dbReference type="GO" id="GO:0004521">
    <property type="term" value="F:RNA endonuclease activity"/>
    <property type="evidence" value="ECO:0007669"/>
    <property type="project" value="TreeGrafter"/>
</dbReference>
<proteinExistence type="predicted"/>
<evidence type="ECO:0000259" key="4">
    <source>
        <dbReference type="Pfam" id="PF17146"/>
    </source>
</evidence>
<dbReference type="AlphaFoldDB" id="A0A7J0FF48"/>
<evidence type="ECO:0000256" key="2">
    <source>
        <dbReference type="ARBA" id="ARBA00022723"/>
    </source>
</evidence>
<evidence type="ECO:0000313" key="6">
    <source>
        <dbReference type="Proteomes" id="UP000585474"/>
    </source>
</evidence>
<feature type="domain" description="Ribonuclease PIN" evidence="4">
    <location>
        <begin position="53"/>
        <end position="113"/>
    </location>
</feature>
<reference evidence="5 6" key="1">
    <citation type="submission" date="2019-07" db="EMBL/GenBank/DDBJ databases">
        <title>De Novo Assembly of kiwifruit Actinidia rufa.</title>
        <authorList>
            <person name="Sugita-Konishi S."/>
            <person name="Sato K."/>
            <person name="Mori E."/>
            <person name="Abe Y."/>
            <person name="Kisaki G."/>
            <person name="Hamano K."/>
            <person name="Suezawa K."/>
            <person name="Otani M."/>
            <person name="Fukuda T."/>
            <person name="Manabe T."/>
            <person name="Gomi K."/>
            <person name="Tabuchi M."/>
            <person name="Akimitsu K."/>
            <person name="Kataoka I."/>
        </authorList>
    </citation>
    <scope>NUCLEOTIDE SEQUENCE [LARGE SCALE GENOMIC DNA]</scope>
    <source>
        <strain evidence="6">cv. Fuchu</strain>
    </source>
</reference>
<evidence type="ECO:0000313" key="5">
    <source>
        <dbReference type="EMBL" id="GFY97330.1"/>
    </source>
</evidence>
<dbReference type="GO" id="GO:0046872">
    <property type="term" value="F:metal ion binding"/>
    <property type="evidence" value="ECO:0007669"/>
    <property type="project" value="UniProtKB-KW"/>
</dbReference>
<dbReference type="Pfam" id="PF17146">
    <property type="entry name" value="PIN_6"/>
    <property type="match status" value="1"/>
</dbReference>
<name>A0A7J0FF48_9ERIC</name>
<sequence length="120" mass="12869">MAEETLSPAALCWSNIVKQTQPAPNQNQHDLTAAADRVFVDSCKSTKGIAVAVVDANAIIQGGEGLANSSDKFISVSEVIDEVRDPTSRHRLNFLPFTVETSDPSPEALKKAIEPDIPQP</sequence>
<evidence type="ECO:0000256" key="3">
    <source>
        <dbReference type="ARBA" id="ARBA00022801"/>
    </source>
</evidence>
<evidence type="ECO:0000256" key="1">
    <source>
        <dbReference type="ARBA" id="ARBA00022722"/>
    </source>
</evidence>
<dbReference type="GO" id="GO:0016787">
    <property type="term" value="F:hydrolase activity"/>
    <property type="evidence" value="ECO:0007669"/>
    <property type="project" value="UniProtKB-KW"/>
</dbReference>